<name>A0A059T6M4_9CAUD</name>
<proteinExistence type="predicted"/>
<gene>
    <name evidence="1" type="ORF">LP064_117</name>
</gene>
<keyword evidence="2" id="KW-1185">Reference proteome</keyword>
<organism evidence="1 2">
    <name type="scientific">Listeria phage LP-064</name>
    <dbReference type="NCBI Taxonomy" id="1458853"/>
    <lineage>
        <taxon>Viruses</taxon>
        <taxon>Duplodnaviria</taxon>
        <taxon>Heunggongvirae</taxon>
        <taxon>Uroviricota</taxon>
        <taxon>Caudoviricetes</taxon>
        <taxon>Herelleviridae</taxon>
        <taxon>Jasinskavirinae</taxon>
        <taxon>Pecentumvirus</taxon>
        <taxon>Pecentumvirus LP064</taxon>
    </lineage>
</organism>
<sequence>MVMGRVNNMEVYQSSDLMRFITGLKVNPDNTIVVNILDQQSPFISRFYTPKLILSSLSVKLIPELQGVNIIQTNKALSKNTVTAKISASRLKIEAPYMYLIAQSIVMECFALIYSIEEKQDMLRYIEVGEVKQVRDNINYLADYLADKPEYSSIVTDLHDMEIAVGYIENQIPIIQREIRLNGSL</sequence>
<dbReference type="Proteomes" id="UP000026994">
    <property type="component" value="Segment"/>
</dbReference>
<reference evidence="1 2" key="1">
    <citation type="journal article" date="2014" name="Appl. Environ. Microbiol.">
        <title>Comparative genomic and morphological analysis of Listeria phages isolated from farm environments.</title>
        <authorList>
            <person name="Denes T."/>
            <person name="Vongkamjan K."/>
            <person name="Ackermann H.W."/>
            <person name="Moreno Switt A.I."/>
            <person name="Wiedmann M."/>
            <person name="den Bakker H.C."/>
        </authorList>
    </citation>
    <scope>NUCLEOTIDE SEQUENCE [LARGE SCALE GENOMIC DNA]</scope>
</reference>
<dbReference type="EMBL" id="KJ094029">
    <property type="protein sequence ID" value="AHL19139.1"/>
    <property type="molecule type" value="Genomic_DNA"/>
</dbReference>
<evidence type="ECO:0000313" key="2">
    <source>
        <dbReference type="Proteomes" id="UP000026994"/>
    </source>
</evidence>
<accession>A0A059T6M4</accession>
<protein>
    <submittedName>
        <fullName evidence="1">Uncharacterized protein</fullName>
    </submittedName>
</protein>
<evidence type="ECO:0000313" key="1">
    <source>
        <dbReference type="EMBL" id="AHL19139.1"/>
    </source>
</evidence>